<dbReference type="EMBL" id="KQ995770">
    <property type="protein sequence ID" value="KZV45855.1"/>
    <property type="molecule type" value="Genomic_DNA"/>
</dbReference>
<feature type="region of interest" description="Disordered" evidence="1">
    <location>
        <begin position="118"/>
        <end position="139"/>
    </location>
</feature>
<organism evidence="2 3">
    <name type="scientific">Dorcoceras hygrometricum</name>
    <dbReference type="NCBI Taxonomy" id="472368"/>
    <lineage>
        <taxon>Eukaryota</taxon>
        <taxon>Viridiplantae</taxon>
        <taxon>Streptophyta</taxon>
        <taxon>Embryophyta</taxon>
        <taxon>Tracheophyta</taxon>
        <taxon>Spermatophyta</taxon>
        <taxon>Magnoliopsida</taxon>
        <taxon>eudicotyledons</taxon>
        <taxon>Gunneridae</taxon>
        <taxon>Pentapetalae</taxon>
        <taxon>asterids</taxon>
        <taxon>lamiids</taxon>
        <taxon>Lamiales</taxon>
        <taxon>Gesneriaceae</taxon>
        <taxon>Didymocarpoideae</taxon>
        <taxon>Trichosporeae</taxon>
        <taxon>Loxocarpinae</taxon>
        <taxon>Dorcoceras</taxon>
    </lineage>
</organism>
<dbReference type="AlphaFoldDB" id="A0A2Z7CGM4"/>
<dbReference type="OrthoDB" id="913731at2759"/>
<reference evidence="2 3" key="1">
    <citation type="journal article" date="2015" name="Proc. Natl. Acad. Sci. U.S.A.">
        <title>The resurrection genome of Boea hygrometrica: A blueprint for survival of dehydration.</title>
        <authorList>
            <person name="Xiao L."/>
            <person name="Yang G."/>
            <person name="Zhang L."/>
            <person name="Yang X."/>
            <person name="Zhao S."/>
            <person name="Ji Z."/>
            <person name="Zhou Q."/>
            <person name="Hu M."/>
            <person name="Wang Y."/>
            <person name="Chen M."/>
            <person name="Xu Y."/>
            <person name="Jin H."/>
            <person name="Xiao X."/>
            <person name="Hu G."/>
            <person name="Bao F."/>
            <person name="Hu Y."/>
            <person name="Wan P."/>
            <person name="Li L."/>
            <person name="Deng X."/>
            <person name="Kuang T."/>
            <person name="Xiang C."/>
            <person name="Zhu J.K."/>
            <person name="Oliver M.J."/>
            <person name="He Y."/>
        </authorList>
    </citation>
    <scope>NUCLEOTIDE SEQUENCE [LARGE SCALE GENOMIC DNA]</scope>
    <source>
        <strain evidence="3">cv. XS01</strain>
    </source>
</reference>
<feature type="region of interest" description="Disordered" evidence="1">
    <location>
        <begin position="178"/>
        <end position="214"/>
    </location>
</feature>
<feature type="compositionally biased region" description="Polar residues" evidence="1">
    <location>
        <begin position="182"/>
        <end position="194"/>
    </location>
</feature>
<evidence type="ECO:0000256" key="1">
    <source>
        <dbReference type="SAM" id="MobiDB-lite"/>
    </source>
</evidence>
<evidence type="ECO:0000313" key="3">
    <source>
        <dbReference type="Proteomes" id="UP000250235"/>
    </source>
</evidence>
<name>A0A2Z7CGM4_9LAMI</name>
<evidence type="ECO:0000313" key="2">
    <source>
        <dbReference type="EMBL" id="KZV45855.1"/>
    </source>
</evidence>
<sequence length="250" mass="28363">MLTIVLDKDLECTIVYVRCDSGYDGYHETHLMVTVYSELVPSQLGRQNILRDSGAVITWESFCEVFRQENTLYSFYNSRERVFDNLKQGSMRVAELIGGRSNLVVDLIRHNLPSPTVKCRFPRETGRSQAPRRQQDAKEQKNFFPEFAKISNSTTTSLSLNSSTQVSKLVSIKNHKEDELSDTNLTPNSGVNRRQSTEKGSNEHKSYSESQSPTNSDLSAIQILALTQICLRNAILAHDQQKTSCYRKTT</sequence>
<protein>
    <submittedName>
        <fullName evidence="2">Uncharacterized protein</fullName>
    </submittedName>
</protein>
<keyword evidence="3" id="KW-1185">Reference proteome</keyword>
<accession>A0A2Z7CGM4</accession>
<feature type="compositionally biased region" description="Basic and acidic residues" evidence="1">
    <location>
        <begin position="195"/>
        <end position="207"/>
    </location>
</feature>
<proteinExistence type="predicted"/>
<gene>
    <name evidence="2" type="ORF">F511_29392</name>
</gene>
<dbReference type="Proteomes" id="UP000250235">
    <property type="component" value="Unassembled WGS sequence"/>
</dbReference>